<evidence type="ECO:0000313" key="2">
    <source>
        <dbReference type="EMBL" id="MDX8336577.1"/>
    </source>
</evidence>
<evidence type="ECO:0000313" key="3">
    <source>
        <dbReference type="Proteomes" id="UP001279681"/>
    </source>
</evidence>
<keyword evidence="1" id="KW-0732">Signal</keyword>
<evidence type="ECO:0000256" key="1">
    <source>
        <dbReference type="SAM" id="SignalP"/>
    </source>
</evidence>
<proteinExistence type="predicted"/>
<sequence length="172" mass="18170">MKKMLFGLLALSLSASIFAAETTEMTVEAKLQVLPATDELVIEEKTPAGGWTVVTGISNFDHGTTTEDGEVPNPKLSKEFRVRRKTNASLGVGKNVSVEIAGLTSSTGKLKVAGAETLDHTFTTNITNPEVTSDLEPTKPFSITSEIPLGQTLAVGSHSRTETVTVAVNVTP</sequence>
<accession>A0ABU4WC28</accession>
<dbReference type="Proteomes" id="UP001279681">
    <property type="component" value="Unassembled WGS sequence"/>
</dbReference>
<gene>
    <name evidence="2" type="ORF">RFV38_08720</name>
</gene>
<reference evidence="3" key="1">
    <citation type="submission" date="2023-07" db="EMBL/GenBank/DDBJ databases">
        <authorList>
            <person name="Colorado M.A."/>
            <person name="Villamil L.M."/>
            <person name="Melo J.F."/>
            <person name="Rodriguez J.A."/>
            <person name="Ruiz R.Y."/>
        </authorList>
    </citation>
    <scope>NUCLEOTIDE SEQUENCE [LARGE SCALE GENOMIC DNA]</scope>
    <source>
        <strain evidence="3">C33</strain>
    </source>
</reference>
<feature type="chain" id="PRO_5046393626" evidence="1">
    <location>
        <begin position="20"/>
        <end position="172"/>
    </location>
</feature>
<keyword evidence="3" id="KW-1185">Reference proteome</keyword>
<protein>
    <submittedName>
        <fullName evidence="2">Uncharacterized protein</fullName>
    </submittedName>
</protein>
<organism evidence="2 3">
    <name type="scientific">Candidatus Cetobacterium colombiensis</name>
    <dbReference type="NCBI Taxonomy" id="3073100"/>
    <lineage>
        <taxon>Bacteria</taxon>
        <taxon>Fusobacteriati</taxon>
        <taxon>Fusobacteriota</taxon>
        <taxon>Fusobacteriia</taxon>
        <taxon>Fusobacteriales</taxon>
        <taxon>Fusobacteriaceae</taxon>
        <taxon>Cetobacterium</taxon>
    </lineage>
</organism>
<comment type="caution">
    <text evidence="2">The sequence shown here is derived from an EMBL/GenBank/DDBJ whole genome shotgun (WGS) entry which is preliminary data.</text>
</comment>
<dbReference type="RefSeq" id="WP_320313963.1">
    <property type="nucleotide sequence ID" value="NZ_JAVIKH010000011.1"/>
</dbReference>
<name>A0ABU4WC28_9FUSO</name>
<feature type="signal peptide" evidence="1">
    <location>
        <begin position="1"/>
        <end position="19"/>
    </location>
</feature>
<dbReference type="EMBL" id="JAVIKH010000011">
    <property type="protein sequence ID" value="MDX8336577.1"/>
    <property type="molecule type" value="Genomic_DNA"/>
</dbReference>